<dbReference type="InterPro" id="IPR045608">
    <property type="entry name" value="Trypco2"/>
</dbReference>
<dbReference type="Pfam" id="PF19631">
    <property type="entry name" value="Trypco2"/>
    <property type="match status" value="1"/>
</dbReference>
<evidence type="ECO:0000313" key="2">
    <source>
        <dbReference type="EMBL" id="RQX09687.1"/>
    </source>
</evidence>
<reference evidence="2 3" key="1">
    <citation type="submission" date="2018-04" db="EMBL/GenBank/DDBJ databases">
        <title>Micromonosporas from Atacama Desert.</title>
        <authorList>
            <person name="Carro L."/>
            <person name="Klenk H.-P."/>
            <person name="Goodfellow M."/>
        </authorList>
    </citation>
    <scope>NUCLEOTIDE SEQUENCE [LARGE SCALE GENOMIC DNA]</scope>
    <source>
        <strain evidence="2 3">LB19</strain>
    </source>
</reference>
<name>A0A3N9XSD4_9ACTN</name>
<feature type="domain" description="Trypsin-co-occurring" evidence="1">
    <location>
        <begin position="8"/>
        <end position="86"/>
    </location>
</feature>
<organism evidence="2 3">
    <name type="scientific">Micromonospora ureilytica</name>
    <dbReference type="NCBI Taxonomy" id="709868"/>
    <lineage>
        <taxon>Bacteria</taxon>
        <taxon>Bacillati</taxon>
        <taxon>Actinomycetota</taxon>
        <taxon>Actinomycetes</taxon>
        <taxon>Micromonosporales</taxon>
        <taxon>Micromonosporaceae</taxon>
        <taxon>Micromonospora</taxon>
    </lineage>
</organism>
<protein>
    <recommendedName>
        <fullName evidence="1">Trypsin-co-occurring domain-containing protein</fullName>
    </recommendedName>
</protein>
<dbReference type="Proteomes" id="UP000278981">
    <property type="component" value="Unassembled WGS sequence"/>
</dbReference>
<dbReference type="RefSeq" id="WP_124823199.1">
    <property type="nucleotide sequence ID" value="NZ_QDGB01000414.1"/>
</dbReference>
<evidence type="ECO:0000259" key="1">
    <source>
        <dbReference type="Pfam" id="PF19631"/>
    </source>
</evidence>
<accession>A0A3N9XSD4</accession>
<comment type="caution">
    <text evidence="2">The sequence shown here is derived from an EMBL/GenBank/DDBJ whole genome shotgun (WGS) entry which is preliminary data.</text>
</comment>
<sequence>MYVIDDSVPVEELVSAVKNAVKQAGISTTDEGRDLRVSSVQLILSAVVTTKLGGGLDLRVPVIGWKVKVGGSRSRQKTHTIDITLVAEELQDRHELRHSAVEATLVDAITTIRSVVAAGTGGDDPLVLQAGTVELVFGVTDQGTISFGMEGELTDEVTNTLRIELVGAMDG</sequence>
<gene>
    <name evidence="2" type="ORF">DDE19_33365</name>
</gene>
<dbReference type="EMBL" id="QDGB01000414">
    <property type="protein sequence ID" value="RQX09687.1"/>
    <property type="molecule type" value="Genomic_DNA"/>
</dbReference>
<dbReference type="AlphaFoldDB" id="A0A3N9XSD4"/>
<dbReference type="OrthoDB" id="3377019at2"/>
<proteinExistence type="predicted"/>
<evidence type="ECO:0000313" key="3">
    <source>
        <dbReference type="Proteomes" id="UP000278981"/>
    </source>
</evidence>